<accession>A0A0M6XNC0</accession>
<sequence>MLTLIDRFISEESGAVSLDWIVLTAVIAGTALSVVGTVSGGIDDVAFETSDQLREQVVRQSFGSDLCGGGLDGVRMREEESAAARGDEPIDPDTWFATYSASLSDADLLRDYARMADGRPGGTWSRNDTIRGLMACDIVLRGLD</sequence>
<keyword evidence="1" id="KW-0472">Membrane</keyword>
<keyword evidence="1" id="KW-0812">Transmembrane</keyword>
<dbReference type="EMBL" id="CXPG01000009">
    <property type="protein sequence ID" value="CTQ31615.1"/>
    <property type="molecule type" value="Genomic_DNA"/>
</dbReference>
<gene>
    <name evidence="2" type="ORF">JAN5088_00373</name>
</gene>
<name>A0A0M6XNC0_9RHOB</name>
<dbReference type="RefSeq" id="WP_055681077.1">
    <property type="nucleotide sequence ID" value="NZ_CXPG01000009.1"/>
</dbReference>
<evidence type="ECO:0008006" key="4">
    <source>
        <dbReference type="Google" id="ProtNLM"/>
    </source>
</evidence>
<protein>
    <recommendedName>
        <fullName evidence="4">Flp pilus assembly protein, pilin Flp</fullName>
    </recommendedName>
</protein>
<proteinExistence type="predicted"/>
<dbReference type="STRING" id="282197.SAMN04488517_10146"/>
<dbReference type="Proteomes" id="UP000048908">
    <property type="component" value="Unassembled WGS sequence"/>
</dbReference>
<organism evidence="2 3">
    <name type="scientific">Jannaschia rubra</name>
    <dbReference type="NCBI Taxonomy" id="282197"/>
    <lineage>
        <taxon>Bacteria</taxon>
        <taxon>Pseudomonadati</taxon>
        <taxon>Pseudomonadota</taxon>
        <taxon>Alphaproteobacteria</taxon>
        <taxon>Rhodobacterales</taxon>
        <taxon>Roseobacteraceae</taxon>
        <taxon>Jannaschia</taxon>
    </lineage>
</organism>
<feature type="transmembrane region" description="Helical" evidence="1">
    <location>
        <begin position="20"/>
        <end position="42"/>
    </location>
</feature>
<keyword evidence="3" id="KW-1185">Reference proteome</keyword>
<reference evidence="2 3" key="1">
    <citation type="submission" date="2015-07" db="EMBL/GenBank/DDBJ databases">
        <authorList>
            <person name="Noorani M."/>
        </authorList>
    </citation>
    <scope>NUCLEOTIDE SEQUENCE [LARGE SCALE GENOMIC DNA]</scope>
    <source>
        <strain evidence="2 3">CECT 5088</strain>
    </source>
</reference>
<evidence type="ECO:0000256" key="1">
    <source>
        <dbReference type="SAM" id="Phobius"/>
    </source>
</evidence>
<dbReference type="AlphaFoldDB" id="A0A0M6XNC0"/>
<dbReference type="OrthoDB" id="5525128at2"/>
<evidence type="ECO:0000313" key="2">
    <source>
        <dbReference type="EMBL" id="CTQ31615.1"/>
    </source>
</evidence>
<evidence type="ECO:0000313" key="3">
    <source>
        <dbReference type="Proteomes" id="UP000048908"/>
    </source>
</evidence>
<keyword evidence="1" id="KW-1133">Transmembrane helix</keyword>